<proteinExistence type="predicted"/>
<evidence type="ECO:0000256" key="1">
    <source>
        <dbReference type="SAM" id="SignalP"/>
    </source>
</evidence>
<feature type="signal peptide" evidence="1">
    <location>
        <begin position="1"/>
        <end position="20"/>
    </location>
</feature>
<accession>A0A0B2WDC5</accession>
<feature type="chain" id="PRO_5002078120" evidence="1">
    <location>
        <begin position="21"/>
        <end position="145"/>
    </location>
</feature>
<dbReference type="EMBL" id="AZHE01000050">
    <property type="protein sequence ID" value="KHN93836.1"/>
    <property type="molecule type" value="Genomic_DNA"/>
</dbReference>
<dbReference type="RefSeq" id="XP_040674902.1">
    <property type="nucleotide sequence ID" value="XM_040827113.1"/>
</dbReference>
<reference evidence="2 3" key="1">
    <citation type="journal article" date="2014" name="Proc. Natl. Acad. Sci. U.S.A.">
        <title>Trajectory and genomic determinants of fungal-pathogen speciation and host adaptation.</title>
        <authorList>
            <person name="Hu X."/>
            <person name="Xiao G."/>
            <person name="Zheng P."/>
            <person name="Shang Y."/>
            <person name="Su Y."/>
            <person name="Zhang X."/>
            <person name="Liu X."/>
            <person name="Zhan S."/>
            <person name="St Leger R.J."/>
            <person name="Wang C."/>
        </authorList>
    </citation>
    <scope>NUCLEOTIDE SEQUENCE [LARGE SCALE GENOMIC DNA]</scope>
    <source>
        <strain evidence="2 3">ARSEF 1941</strain>
    </source>
</reference>
<name>A0A0B2WDC5_METAS</name>
<organism evidence="2 3">
    <name type="scientific">Metarhizium album (strain ARSEF 1941)</name>
    <dbReference type="NCBI Taxonomy" id="1081103"/>
    <lineage>
        <taxon>Eukaryota</taxon>
        <taxon>Fungi</taxon>
        <taxon>Dikarya</taxon>
        <taxon>Ascomycota</taxon>
        <taxon>Pezizomycotina</taxon>
        <taxon>Sordariomycetes</taxon>
        <taxon>Hypocreomycetidae</taxon>
        <taxon>Hypocreales</taxon>
        <taxon>Clavicipitaceae</taxon>
        <taxon>Metarhizium</taxon>
    </lineage>
</organism>
<dbReference type="HOGENOM" id="CLU_1787254_0_0_1"/>
<protein>
    <submittedName>
        <fullName evidence="2">Uncharacterized protein</fullName>
    </submittedName>
</protein>
<evidence type="ECO:0000313" key="2">
    <source>
        <dbReference type="EMBL" id="KHN93836.1"/>
    </source>
</evidence>
<gene>
    <name evidence="2" type="ORF">MAM_08315</name>
</gene>
<comment type="caution">
    <text evidence="2">The sequence shown here is derived from an EMBL/GenBank/DDBJ whole genome shotgun (WGS) entry which is preliminary data.</text>
</comment>
<keyword evidence="1" id="KW-0732">Signal</keyword>
<keyword evidence="3" id="KW-1185">Reference proteome</keyword>
<dbReference type="Proteomes" id="UP000030816">
    <property type="component" value="Unassembled WGS sequence"/>
</dbReference>
<evidence type="ECO:0000313" key="3">
    <source>
        <dbReference type="Proteomes" id="UP000030816"/>
    </source>
</evidence>
<sequence length="145" mass="15665">MKYLGILLAAFACSVVAAKAAQESGLNQMTFGLDNFCDVQPDFEPTECKKLQRNNCTGPTPDGRGGMKRRTNEGIILCTILELESLDIRKSGMSSERASIHGRVTLAQGRLSGVTINPSTACMDLLSADGTVKQHKDVMRTLDSK</sequence>
<dbReference type="GeneID" id="63742770"/>
<dbReference type="AlphaFoldDB" id="A0A0B2WDC5"/>